<comment type="caution">
    <text evidence="3">The sequence shown here is derived from an EMBL/GenBank/DDBJ whole genome shotgun (WGS) entry which is preliminary data.</text>
</comment>
<dbReference type="InterPro" id="IPR004244">
    <property type="entry name" value="Transposase_22"/>
</dbReference>
<name>A0AAV7RSZ8_PLEWA</name>
<evidence type="ECO:0000256" key="1">
    <source>
        <dbReference type="SAM" id="Coils"/>
    </source>
</evidence>
<protein>
    <submittedName>
        <fullName evidence="3">Uncharacterized protein</fullName>
    </submittedName>
</protein>
<keyword evidence="4" id="KW-1185">Reference proteome</keyword>
<feature type="coiled-coil region" evidence="1">
    <location>
        <begin position="174"/>
        <end position="232"/>
    </location>
</feature>
<gene>
    <name evidence="3" type="ORF">NDU88_006780</name>
</gene>
<dbReference type="Proteomes" id="UP001066276">
    <property type="component" value="Chromosome 5"/>
</dbReference>
<feature type="region of interest" description="Disordered" evidence="2">
    <location>
        <begin position="260"/>
        <end position="282"/>
    </location>
</feature>
<organism evidence="3 4">
    <name type="scientific">Pleurodeles waltl</name>
    <name type="common">Iberian ribbed newt</name>
    <dbReference type="NCBI Taxonomy" id="8319"/>
    <lineage>
        <taxon>Eukaryota</taxon>
        <taxon>Metazoa</taxon>
        <taxon>Chordata</taxon>
        <taxon>Craniata</taxon>
        <taxon>Vertebrata</taxon>
        <taxon>Euteleostomi</taxon>
        <taxon>Amphibia</taxon>
        <taxon>Batrachia</taxon>
        <taxon>Caudata</taxon>
        <taxon>Salamandroidea</taxon>
        <taxon>Salamandridae</taxon>
        <taxon>Pleurodelinae</taxon>
        <taxon>Pleurodeles</taxon>
    </lineage>
</organism>
<proteinExistence type="predicted"/>
<evidence type="ECO:0000256" key="2">
    <source>
        <dbReference type="SAM" id="MobiDB-lite"/>
    </source>
</evidence>
<sequence>MRPGKAVSSPRTPPPMLAAGALAGDHTETCPLPSHRLGSGGAPGGMMSGVREAKELAVARDASEHMVVLFVRASRELFRVREAETRVPYQGNQGRASTGPDPSGKKSRILRIPQYTEDLVISERQEEVNAVQTFQSVREDQGHSIVDMLKALSVELKGGFETSNANQAEIRGLCEDLGKKIDDLAGRTAALEEEVGELRMVVEDNKEQIRYLKEGEAKMESLENNQRRNNLRFLRVPKGLEEGDLKGFMDQLIKHEVKVEESEKDSAKDFQSVQRVPAKMPSNRDRPGKFFVYFQT</sequence>
<dbReference type="PANTHER" id="PTHR11505">
    <property type="entry name" value="L1 TRANSPOSABLE ELEMENT-RELATED"/>
    <property type="match status" value="1"/>
</dbReference>
<reference evidence="3" key="1">
    <citation type="journal article" date="2022" name="bioRxiv">
        <title>Sequencing and chromosome-scale assembly of the giantPleurodeles waltlgenome.</title>
        <authorList>
            <person name="Brown T."/>
            <person name="Elewa A."/>
            <person name="Iarovenko S."/>
            <person name="Subramanian E."/>
            <person name="Araus A.J."/>
            <person name="Petzold A."/>
            <person name="Susuki M."/>
            <person name="Suzuki K.-i.T."/>
            <person name="Hayashi T."/>
            <person name="Toyoda A."/>
            <person name="Oliveira C."/>
            <person name="Osipova E."/>
            <person name="Leigh N.D."/>
            <person name="Simon A."/>
            <person name="Yun M.H."/>
        </authorList>
    </citation>
    <scope>NUCLEOTIDE SEQUENCE</scope>
    <source>
        <strain evidence="3">20211129_DDA</strain>
        <tissue evidence="3">Liver</tissue>
    </source>
</reference>
<keyword evidence="1" id="KW-0175">Coiled coil</keyword>
<dbReference type="AlphaFoldDB" id="A0AAV7RSZ8"/>
<feature type="region of interest" description="Disordered" evidence="2">
    <location>
        <begin position="87"/>
        <end position="107"/>
    </location>
</feature>
<dbReference type="Gene3D" id="3.30.70.1820">
    <property type="entry name" value="L1 transposable element, RRM domain"/>
    <property type="match status" value="1"/>
</dbReference>
<accession>A0AAV7RSZ8</accession>
<evidence type="ECO:0000313" key="3">
    <source>
        <dbReference type="EMBL" id="KAJ1154023.1"/>
    </source>
</evidence>
<dbReference type="EMBL" id="JANPWB010000009">
    <property type="protein sequence ID" value="KAJ1154023.1"/>
    <property type="molecule type" value="Genomic_DNA"/>
</dbReference>
<evidence type="ECO:0000313" key="4">
    <source>
        <dbReference type="Proteomes" id="UP001066276"/>
    </source>
</evidence>